<dbReference type="InterPro" id="IPR010730">
    <property type="entry name" value="HET"/>
</dbReference>
<dbReference type="Pfam" id="PF06985">
    <property type="entry name" value="HET"/>
    <property type="match status" value="1"/>
</dbReference>
<feature type="domain" description="Heterokaryon incompatibility" evidence="1">
    <location>
        <begin position="87"/>
        <end position="243"/>
    </location>
</feature>
<dbReference type="PANTHER" id="PTHR33112:SF16">
    <property type="entry name" value="HETEROKARYON INCOMPATIBILITY DOMAIN-CONTAINING PROTEIN"/>
    <property type="match status" value="1"/>
</dbReference>
<dbReference type="EMBL" id="ML995485">
    <property type="protein sequence ID" value="KAF2141989.1"/>
    <property type="molecule type" value="Genomic_DNA"/>
</dbReference>
<gene>
    <name evidence="2" type="ORF">K452DRAFT_249737</name>
</gene>
<dbReference type="PANTHER" id="PTHR33112">
    <property type="entry name" value="DOMAIN PROTEIN, PUTATIVE-RELATED"/>
    <property type="match status" value="1"/>
</dbReference>
<organism evidence="2 3">
    <name type="scientific">Aplosporella prunicola CBS 121167</name>
    <dbReference type="NCBI Taxonomy" id="1176127"/>
    <lineage>
        <taxon>Eukaryota</taxon>
        <taxon>Fungi</taxon>
        <taxon>Dikarya</taxon>
        <taxon>Ascomycota</taxon>
        <taxon>Pezizomycotina</taxon>
        <taxon>Dothideomycetes</taxon>
        <taxon>Dothideomycetes incertae sedis</taxon>
        <taxon>Botryosphaeriales</taxon>
        <taxon>Aplosporellaceae</taxon>
        <taxon>Aplosporella</taxon>
    </lineage>
</organism>
<reference evidence="2" key="1">
    <citation type="journal article" date="2020" name="Stud. Mycol.">
        <title>101 Dothideomycetes genomes: a test case for predicting lifestyles and emergence of pathogens.</title>
        <authorList>
            <person name="Haridas S."/>
            <person name="Albert R."/>
            <person name="Binder M."/>
            <person name="Bloem J."/>
            <person name="Labutti K."/>
            <person name="Salamov A."/>
            <person name="Andreopoulos B."/>
            <person name="Baker S."/>
            <person name="Barry K."/>
            <person name="Bills G."/>
            <person name="Bluhm B."/>
            <person name="Cannon C."/>
            <person name="Castanera R."/>
            <person name="Culley D."/>
            <person name="Daum C."/>
            <person name="Ezra D."/>
            <person name="Gonzalez J."/>
            <person name="Henrissat B."/>
            <person name="Kuo A."/>
            <person name="Liang C."/>
            <person name="Lipzen A."/>
            <person name="Lutzoni F."/>
            <person name="Magnuson J."/>
            <person name="Mondo S."/>
            <person name="Nolan M."/>
            <person name="Ohm R."/>
            <person name="Pangilinan J."/>
            <person name="Park H.-J."/>
            <person name="Ramirez L."/>
            <person name="Alfaro M."/>
            <person name="Sun H."/>
            <person name="Tritt A."/>
            <person name="Yoshinaga Y."/>
            <person name="Zwiers L.-H."/>
            <person name="Turgeon B."/>
            <person name="Goodwin S."/>
            <person name="Spatafora J."/>
            <person name="Crous P."/>
            <person name="Grigoriev I."/>
        </authorList>
    </citation>
    <scope>NUCLEOTIDE SEQUENCE</scope>
    <source>
        <strain evidence="2">CBS 121167</strain>
    </source>
</reference>
<evidence type="ECO:0000259" key="1">
    <source>
        <dbReference type="Pfam" id="PF06985"/>
    </source>
</evidence>
<feature type="non-terminal residue" evidence="2">
    <location>
        <position position="436"/>
    </location>
</feature>
<evidence type="ECO:0000313" key="3">
    <source>
        <dbReference type="Proteomes" id="UP000799438"/>
    </source>
</evidence>
<protein>
    <recommendedName>
        <fullName evidence="1">Heterokaryon incompatibility domain-containing protein</fullName>
    </recommendedName>
</protein>
<dbReference type="RefSeq" id="XP_033397701.1">
    <property type="nucleotide sequence ID" value="XM_033538147.1"/>
</dbReference>
<dbReference type="OrthoDB" id="5125733at2759"/>
<proteinExistence type="predicted"/>
<evidence type="ECO:0000313" key="2">
    <source>
        <dbReference type="EMBL" id="KAF2141989.1"/>
    </source>
</evidence>
<dbReference type="AlphaFoldDB" id="A0A6A6BCR3"/>
<keyword evidence="3" id="KW-1185">Reference proteome</keyword>
<sequence>MSFWRIYADHKDPAYDLVFLRPPVFSPGSEDSLITACSWLKECDGSHKKCLEWRQKFVPLRLLDLGEESAPAQIRLTTPDQKADVSYAALSYCWGGDQPLKTTCATILQMEKGISMERLPQTIRDAVQVTHKIGLRFLWIDSFCIVQDDEYELAEQTAHMHQIFRSAYVTIAATAARSCTDGFLIHERRLQSSIDWNLCQVTAHCKNGTVGAVVVGENEASKDGSEPQHFSEPLSQRGWTLQETMLSSRILSYSSTQLRWYCPTRAAVDGGYTDTSGPLYGLDPGMSYFRPRPLIRWFCGRWDSLRYPFDWLDLVDQYRYRKLSYPSDALPAISAIAQRYGSLQRCGAYLAGVWERNFFLQLLWMEVHTFHSLPQYPYRAPSWSWASSNPDAAIWWPLLQDVHSRNYSKVSVSCQLLHFDTTLQSPQAPYGKVTAG</sequence>
<accession>A0A6A6BCR3</accession>
<dbReference type="GeneID" id="54295643"/>
<name>A0A6A6BCR3_9PEZI</name>
<dbReference type="Proteomes" id="UP000799438">
    <property type="component" value="Unassembled WGS sequence"/>
</dbReference>